<reference evidence="1 2" key="1">
    <citation type="submission" date="2019-03" db="EMBL/GenBank/DDBJ databases">
        <title>Genomic Encyclopedia of Type Strains, Phase IV (KMG-IV): sequencing the most valuable type-strain genomes for metagenomic binning, comparative biology and taxonomic classification.</title>
        <authorList>
            <person name="Goeker M."/>
        </authorList>
    </citation>
    <scope>NUCLEOTIDE SEQUENCE [LARGE SCALE GENOMIC DNA]</scope>
    <source>
        <strain evidence="1 2">DSM 15969</strain>
    </source>
</reference>
<sequence length="272" mass="30169">MPKQEAEWLDILLDLRRKPAGIRFLLTEADYAASRAPELTGGMPYCTAVKWAGAGRSCKMDAAHGACFAASRALGMAEVGEEALSGSRHAKLGVYENLAVSRSVAKDMVYCAHRCYGVEIMPLEAYDETNKPDVVVLVTTPHNAMRLTQGYAYHNGQLKDIKMAGMCAICQECTSYPFEKNRPNISMLCSGTRCVAQWAKDELGVGIPYHQLRQVISGLQKTVNPMEANEDKQRIARRLAEAGRRKDLEIVFSHNYYTGAYGTPEQLARRKK</sequence>
<name>A0A4R1PY43_9FIRM</name>
<proteinExistence type="predicted"/>
<comment type="caution">
    <text evidence="1">The sequence shown here is derived from an EMBL/GenBank/DDBJ whole genome shotgun (WGS) entry which is preliminary data.</text>
</comment>
<dbReference type="Proteomes" id="UP000295063">
    <property type="component" value="Unassembled WGS sequence"/>
</dbReference>
<gene>
    <name evidence="1" type="ORF">EV210_105136</name>
</gene>
<dbReference type="PANTHER" id="PTHR37954">
    <property type="entry name" value="BLL4979 PROTEIN"/>
    <property type="match status" value="1"/>
</dbReference>
<keyword evidence="2" id="KW-1185">Reference proteome</keyword>
<evidence type="ECO:0000313" key="2">
    <source>
        <dbReference type="Proteomes" id="UP000295063"/>
    </source>
</evidence>
<dbReference type="PANTHER" id="PTHR37954:SF3">
    <property type="entry name" value="DUF169 DOMAIN-CONTAINING PROTEIN"/>
    <property type="match status" value="1"/>
</dbReference>
<protein>
    <submittedName>
        <fullName evidence="1">Uncharacterized protein (DUF169 family)</fullName>
    </submittedName>
</protein>
<organism evidence="1 2">
    <name type="scientific">Anaerospora hongkongensis</name>
    <dbReference type="NCBI Taxonomy" id="244830"/>
    <lineage>
        <taxon>Bacteria</taxon>
        <taxon>Bacillati</taxon>
        <taxon>Bacillota</taxon>
        <taxon>Negativicutes</taxon>
        <taxon>Selenomonadales</taxon>
        <taxon>Sporomusaceae</taxon>
        <taxon>Anaerospora</taxon>
    </lineage>
</organism>
<accession>A0A4R1PY43</accession>
<dbReference type="InterPro" id="IPR003748">
    <property type="entry name" value="DUF169"/>
</dbReference>
<evidence type="ECO:0000313" key="1">
    <source>
        <dbReference type="EMBL" id="TCL37702.1"/>
    </source>
</evidence>
<dbReference type="Pfam" id="PF02596">
    <property type="entry name" value="DUF169"/>
    <property type="match status" value="1"/>
</dbReference>
<dbReference type="EMBL" id="SLUI01000005">
    <property type="protein sequence ID" value="TCL37702.1"/>
    <property type="molecule type" value="Genomic_DNA"/>
</dbReference>
<dbReference type="RefSeq" id="WP_132078661.1">
    <property type="nucleotide sequence ID" value="NZ_SLUI01000005.1"/>
</dbReference>
<dbReference type="AlphaFoldDB" id="A0A4R1PY43"/>
<dbReference type="OrthoDB" id="378658at2"/>